<feature type="transmembrane region" description="Helical" evidence="5">
    <location>
        <begin position="30"/>
        <end position="47"/>
    </location>
</feature>
<dbReference type="InterPro" id="IPR004841">
    <property type="entry name" value="AA-permease/SLC12A_dom"/>
</dbReference>
<evidence type="ECO:0000256" key="3">
    <source>
        <dbReference type="ARBA" id="ARBA00022989"/>
    </source>
</evidence>
<feature type="transmembrane region" description="Helical" evidence="5">
    <location>
        <begin position="59"/>
        <end position="81"/>
    </location>
</feature>
<feature type="transmembrane region" description="Helical" evidence="5">
    <location>
        <begin position="209"/>
        <end position="232"/>
    </location>
</feature>
<organism evidence="7 8">
    <name type="scientific">Cytospora mali</name>
    <name type="common">Apple Valsa canker fungus</name>
    <name type="synonym">Valsa mali</name>
    <dbReference type="NCBI Taxonomy" id="578113"/>
    <lineage>
        <taxon>Eukaryota</taxon>
        <taxon>Fungi</taxon>
        <taxon>Dikarya</taxon>
        <taxon>Ascomycota</taxon>
        <taxon>Pezizomycotina</taxon>
        <taxon>Sordariomycetes</taxon>
        <taxon>Sordariomycetidae</taxon>
        <taxon>Diaporthales</taxon>
        <taxon>Cytosporaceae</taxon>
        <taxon>Cytospora</taxon>
    </lineage>
</organism>
<dbReference type="GO" id="GO:0015171">
    <property type="term" value="F:amino acid transmembrane transporter activity"/>
    <property type="evidence" value="ECO:0007669"/>
    <property type="project" value="TreeGrafter"/>
</dbReference>
<keyword evidence="3 5" id="KW-1133">Transmembrane helix</keyword>
<evidence type="ECO:0000256" key="4">
    <source>
        <dbReference type="ARBA" id="ARBA00023136"/>
    </source>
</evidence>
<keyword evidence="8" id="KW-1185">Reference proteome</keyword>
<feature type="domain" description="Amino acid permease/ SLC12A" evidence="6">
    <location>
        <begin position="30"/>
        <end position="353"/>
    </location>
</feature>
<accession>A0A194V797</accession>
<dbReference type="AlphaFoldDB" id="A0A194V797"/>
<feature type="transmembrane region" description="Helical" evidence="5">
    <location>
        <begin position="323"/>
        <end position="346"/>
    </location>
</feature>
<dbReference type="Pfam" id="PF00324">
    <property type="entry name" value="AA_permease"/>
    <property type="match status" value="1"/>
</dbReference>
<dbReference type="STRING" id="694573.A0A194V797"/>
<dbReference type="PANTHER" id="PTHR43341:SF9">
    <property type="entry name" value="DICARBOXYLIC AMINO ACID PERMEASE"/>
    <property type="match status" value="1"/>
</dbReference>
<dbReference type="Gene3D" id="1.20.1740.10">
    <property type="entry name" value="Amino acid/polyamine transporter I"/>
    <property type="match status" value="1"/>
</dbReference>
<evidence type="ECO:0000256" key="2">
    <source>
        <dbReference type="ARBA" id="ARBA00022692"/>
    </source>
</evidence>
<evidence type="ECO:0000256" key="5">
    <source>
        <dbReference type="SAM" id="Phobius"/>
    </source>
</evidence>
<feature type="transmembrane region" description="Helical" evidence="5">
    <location>
        <begin position="102"/>
        <end position="132"/>
    </location>
</feature>
<dbReference type="InterPro" id="IPR050524">
    <property type="entry name" value="APC_YAT"/>
</dbReference>
<gene>
    <name evidence="7" type="ORF">VP1G_07101</name>
</gene>
<dbReference type="OrthoDB" id="3900342at2759"/>
<feature type="transmembrane region" description="Helical" evidence="5">
    <location>
        <begin position="253"/>
        <end position="276"/>
    </location>
</feature>
<comment type="subcellular location">
    <subcellularLocation>
        <location evidence="1">Membrane</location>
        <topology evidence="1">Multi-pass membrane protein</topology>
    </subcellularLocation>
</comment>
<dbReference type="GO" id="GO:0016020">
    <property type="term" value="C:membrane"/>
    <property type="evidence" value="ECO:0007669"/>
    <property type="project" value="UniProtKB-SubCell"/>
</dbReference>
<reference evidence="8" key="1">
    <citation type="submission" date="2014-12" db="EMBL/GenBank/DDBJ databases">
        <title>Genome Sequence of Valsa Canker Pathogens Uncovers a Specific Adaption of Colonization on Woody Bark.</title>
        <authorList>
            <person name="Yin Z."/>
            <person name="Liu H."/>
            <person name="Gao X."/>
            <person name="Li Z."/>
            <person name="Song N."/>
            <person name="Ke X."/>
            <person name="Dai Q."/>
            <person name="Wu Y."/>
            <person name="Sun Y."/>
            <person name="Xu J.-R."/>
            <person name="Kang Z.K."/>
            <person name="Wang L."/>
            <person name="Huang L."/>
        </authorList>
    </citation>
    <scope>NUCLEOTIDE SEQUENCE [LARGE SCALE GENOMIC DNA]</scope>
    <source>
        <strain evidence="8">SXYL134</strain>
    </source>
</reference>
<dbReference type="EMBL" id="KN714738">
    <property type="protein sequence ID" value="KUI59867.1"/>
    <property type="molecule type" value="Genomic_DNA"/>
</dbReference>
<proteinExistence type="predicted"/>
<protein>
    <submittedName>
        <fullName evidence="7">Arginine permease</fullName>
    </submittedName>
</protein>
<sequence length="519" mass="57296">MSSPGHFAHKTIMQTMGDTQLRQELRSYQILFIALSALIGTGVFVTNTEPLELSGPDGLFFALVVLGIITVSVGDTVGHLVQFFPAPNAIFEYTYNFVDHELAWVVGFAYWYAWVAVFATEFLQAASIAAYWNPSDNLIAILFYIITPVVFVVLNCFNVKYFGWVETVGGILKVILMIGVSIALYVVAAEDGEGGQSGPINSKFQTNKNYTNTFGTAFCMGLPLVAWSFGGIESTTVAAFEARSVKDIARASSSVHWITFTLYLVFTISIMLTVPWNDPSLPAIYSQATSNTTRHDDHCGSSQIAVVVALCNERSGHQSRPGLAGFVNGCLLYSVLSAGNTALYVASRTLKGLERLDRENRPNTPSSALASEMGENDDHYHKFVSNDSVTTYRKHVNYFLPQPLAAWTGLTGCFLLFIVSSSVWWDNNSVVSRAWSVSVFFLEGIIIFFWLVLKVWNMTWDMSWKTGWISTNDDPDYPSELKETLDSLVRASEKGERRSEAHRLANGATSRSLFSSAGV</sequence>
<feature type="transmembrane region" description="Helical" evidence="5">
    <location>
        <begin position="437"/>
        <end position="456"/>
    </location>
</feature>
<name>A0A194V797_CYTMA</name>
<evidence type="ECO:0000256" key="1">
    <source>
        <dbReference type="ARBA" id="ARBA00004141"/>
    </source>
</evidence>
<evidence type="ECO:0000313" key="8">
    <source>
        <dbReference type="Proteomes" id="UP000078576"/>
    </source>
</evidence>
<feature type="transmembrane region" description="Helical" evidence="5">
    <location>
        <begin position="404"/>
        <end position="425"/>
    </location>
</feature>
<feature type="transmembrane region" description="Helical" evidence="5">
    <location>
        <begin position="138"/>
        <end position="158"/>
    </location>
</feature>
<keyword evidence="2 5" id="KW-0812">Transmembrane</keyword>
<dbReference type="PANTHER" id="PTHR43341">
    <property type="entry name" value="AMINO ACID PERMEASE"/>
    <property type="match status" value="1"/>
</dbReference>
<evidence type="ECO:0000259" key="6">
    <source>
        <dbReference type="Pfam" id="PF00324"/>
    </source>
</evidence>
<dbReference type="Proteomes" id="UP000078576">
    <property type="component" value="Unassembled WGS sequence"/>
</dbReference>
<feature type="transmembrane region" description="Helical" evidence="5">
    <location>
        <begin position="170"/>
        <end position="189"/>
    </location>
</feature>
<evidence type="ECO:0000313" key="7">
    <source>
        <dbReference type="EMBL" id="KUI59867.1"/>
    </source>
</evidence>
<keyword evidence="4 5" id="KW-0472">Membrane</keyword>